<dbReference type="Proteomes" id="UP000821845">
    <property type="component" value="Chromosome 5"/>
</dbReference>
<name>A0ACB7S7N9_HYAAI</name>
<gene>
    <name evidence="1" type="ORF">HPB50_022796</name>
</gene>
<dbReference type="EMBL" id="CM023485">
    <property type="protein sequence ID" value="KAH6931202.1"/>
    <property type="molecule type" value="Genomic_DNA"/>
</dbReference>
<organism evidence="1 2">
    <name type="scientific">Hyalomma asiaticum</name>
    <name type="common">Tick</name>
    <dbReference type="NCBI Taxonomy" id="266040"/>
    <lineage>
        <taxon>Eukaryota</taxon>
        <taxon>Metazoa</taxon>
        <taxon>Ecdysozoa</taxon>
        <taxon>Arthropoda</taxon>
        <taxon>Chelicerata</taxon>
        <taxon>Arachnida</taxon>
        <taxon>Acari</taxon>
        <taxon>Parasitiformes</taxon>
        <taxon>Ixodida</taxon>
        <taxon>Ixodoidea</taxon>
        <taxon>Ixodidae</taxon>
        <taxon>Hyalomminae</taxon>
        <taxon>Hyalomma</taxon>
    </lineage>
</organism>
<proteinExistence type="predicted"/>
<accession>A0ACB7S7N9</accession>
<keyword evidence="2" id="KW-1185">Reference proteome</keyword>
<evidence type="ECO:0000313" key="1">
    <source>
        <dbReference type="EMBL" id="KAH6931202.1"/>
    </source>
</evidence>
<sequence length="281" mass="30711">MWRDAFIAVFILSCASPLGGVVVSTTEGKVRGMTKIVLGKDIDVFLGIPYAVPPTGELRFRKPLPQPPWKGVFDATSVKDSCMQPRVPWIFYIPTPLSEDCLYLNVWTPNASCKTILPVLLWFFGGTFKVGSAYETRYNGAALPALKDVVVVSSNFRSGMFGFLDANTEGAPGNVALWDQVLVMKWVQRNIRAFGGDPDLVTAVGESSGAMDIHLHLMSPFSEGLFRRMFSMSGTETTNSNVDSVFESISTGNSVAEHARMRECLPRPDNASGEGVELSEK</sequence>
<reference evidence="1" key="1">
    <citation type="submission" date="2020-05" db="EMBL/GenBank/DDBJ databases">
        <title>Large-scale comparative analyses of tick genomes elucidate their genetic diversity and vector capacities.</title>
        <authorList>
            <person name="Jia N."/>
            <person name="Wang J."/>
            <person name="Shi W."/>
            <person name="Du L."/>
            <person name="Sun Y."/>
            <person name="Zhan W."/>
            <person name="Jiang J."/>
            <person name="Wang Q."/>
            <person name="Zhang B."/>
            <person name="Ji P."/>
            <person name="Sakyi L.B."/>
            <person name="Cui X."/>
            <person name="Yuan T."/>
            <person name="Jiang B."/>
            <person name="Yang W."/>
            <person name="Lam T.T.-Y."/>
            <person name="Chang Q."/>
            <person name="Ding S."/>
            <person name="Wang X."/>
            <person name="Zhu J."/>
            <person name="Ruan X."/>
            <person name="Zhao L."/>
            <person name="Wei J."/>
            <person name="Que T."/>
            <person name="Du C."/>
            <person name="Cheng J."/>
            <person name="Dai P."/>
            <person name="Han X."/>
            <person name="Huang E."/>
            <person name="Gao Y."/>
            <person name="Liu J."/>
            <person name="Shao H."/>
            <person name="Ye R."/>
            <person name="Li L."/>
            <person name="Wei W."/>
            <person name="Wang X."/>
            <person name="Wang C."/>
            <person name="Yang T."/>
            <person name="Huo Q."/>
            <person name="Li W."/>
            <person name="Guo W."/>
            <person name="Chen H."/>
            <person name="Zhou L."/>
            <person name="Ni X."/>
            <person name="Tian J."/>
            <person name="Zhou Y."/>
            <person name="Sheng Y."/>
            <person name="Liu T."/>
            <person name="Pan Y."/>
            <person name="Xia L."/>
            <person name="Li J."/>
            <person name="Zhao F."/>
            <person name="Cao W."/>
        </authorList>
    </citation>
    <scope>NUCLEOTIDE SEQUENCE</scope>
    <source>
        <strain evidence="1">Hyas-2018</strain>
    </source>
</reference>
<comment type="caution">
    <text evidence="1">The sequence shown here is derived from an EMBL/GenBank/DDBJ whole genome shotgun (WGS) entry which is preliminary data.</text>
</comment>
<evidence type="ECO:0000313" key="2">
    <source>
        <dbReference type="Proteomes" id="UP000821845"/>
    </source>
</evidence>
<protein>
    <submittedName>
        <fullName evidence="1">Uncharacterized protein</fullName>
    </submittedName>
</protein>